<dbReference type="Proteomes" id="UP000605148">
    <property type="component" value="Unassembled WGS sequence"/>
</dbReference>
<dbReference type="Gene3D" id="3.10.129.10">
    <property type="entry name" value="Hotdog Thioesterase"/>
    <property type="match status" value="1"/>
</dbReference>
<name>A0A916TMQ5_9HYPH</name>
<evidence type="ECO:0000256" key="2">
    <source>
        <dbReference type="ARBA" id="ARBA00022801"/>
    </source>
</evidence>
<dbReference type="Pfam" id="PF13279">
    <property type="entry name" value="4HBT_2"/>
    <property type="match status" value="1"/>
</dbReference>
<reference evidence="3" key="2">
    <citation type="submission" date="2020-09" db="EMBL/GenBank/DDBJ databases">
        <authorList>
            <person name="Sun Q."/>
            <person name="Zhou Y."/>
        </authorList>
    </citation>
    <scope>NUCLEOTIDE SEQUENCE</scope>
    <source>
        <strain evidence="3">CGMCC 1.12426</strain>
    </source>
</reference>
<keyword evidence="4" id="KW-1185">Reference proteome</keyword>
<dbReference type="InterPro" id="IPR029069">
    <property type="entry name" value="HotDog_dom_sf"/>
</dbReference>
<dbReference type="EMBL" id="BMFA01000009">
    <property type="protein sequence ID" value="GGB56365.1"/>
    <property type="molecule type" value="Genomic_DNA"/>
</dbReference>
<dbReference type="RefSeq" id="WP_150497205.1">
    <property type="nucleotide sequence ID" value="NZ_BMFA01000009.1"/>
</dbReference>
<evidence type="ECO:0000256" key="1">
    <source>
        <dbReference type="ARBA" id="ARBA00005953"/>
    </source>
</evidence>
<gene>
    <name evidence="3" type="ORF">GCM10011316_30600</name>
</gene>
<keyword evidence="2" id="KW-0378">Hydrolase</keyword>
<evidence type="ECO:0000313" key="4">
    <source>
        <dbReference type="Proteomes" id="UP000605148"/>
    </source>
</evidence>
<comment type="caution">
    <text evidence="3">The sequence shown here is derived from an EMBL/GenBank/DDBJ whole genome shotgun (WGS) entry which is preliminary data.</text>
</comment>
<reference evidence="3" key="1">
    <citation type="journal article" date="2014" name="Int. J. Syst. Evol. Microbiol.">
        <title>Complete genome sequence of Corynebacterium casei LMG S-19264T (=DSM 44701T), isolated from a smear-ripened cheese.</title>
        <authorList>
            <consortium name="US DOE Joint Genome Institute (JGI-PGF)"/>
            <person name="Walter F."/>
            <person name="Albersmeier A."/>
            <person name="Kalinowski J."/>
            <person name="Ruckert C."/>
        </authorList>
    </citation>
    <scope>NUCLEOTIDE SEQUENCE</scope>
    <source>
        <strain evidence="3">CGMCC 1.12426</strain>
    </source>
</reference>
<dbReference type="SUPFAM" id="SSF54637">
    <property type="entry name" value="Thioesterase/thiol ester dehydrase-isomerase"/>
    <property type="match status" value="1"/>
</dbReference>
<dbReference type="CDD" id="cd00586">
    <property type="entry name" value="4HBT"/>
    <property type="match status" value="1"/>
</dbReference>
<evidence type="ECO:0000313" key="3">
    <source>
        <dbReference type="EMBL" id="GGB56365.1"/>
    </source>
</evidence>
<comment type="similarity">
    <text evidence="1">Belongs to the 4-hydroxybenzoyl-CoA thioesterase family.</text>
</comment>
<dbReference type="PANTHER" id="PTHR31793:SF27">
    <property type="entry name" value="NOVEL THIOESTERASE SUPERFAMILY DOMAIN AND SAPOSIN A-TYPE DOMAIN CONTAINING PROTEIN (0610012H03RIK)"/>
    <property type="match status" value="1"/>
</dbReference>
<dbReference type="InterPro" id="IPR050563">
    <property type="entry name" value="4-hydroxybenzoyl-CoA_TE"/>
</dbReference>
<protein>
    <submittedName>
        <fullName evidence="3">Thioesterase</fullName>
    </submittedName>
</protein>
<dbReference type="GO" id="GO:0047617">
    <property type="term" value="F:fatty acyl-CoA hydrolase activity"/>
    <property type="evidence" value="ECO:0007669"/>
    <property type="project" value="TreeGrafter"/>
</dbReference>
<dbReference type="OrthoDB" id="9799036at2"/>
<organism evidence="3 4">
    <name type="scientific">Roseibium aquae</name>
    <dbReference type="NCBI Taxonomy" id="1323746"/>
    <lineage>
        <taxon>Bacteria</taxon>
        <taxon>Pseudomonadati</taxon>
        <taxon>Pseudomonadota</taxon>
        <taxon>Alphaproteobacteria</taxon>
        <taxon>Hyphomicrobiales</taxon>
        <taxon>Stappiaceae</taxon>
        <taxon>Roseibium</taxon>
    </lineage>
</organism>
<sequence>MTRSAMTPERLRPVPRSDFPTYRTIPTRWMDVDIYGHVNNVEYLSYFDTAVNGWYGEQGLLDPRTSPTVFLVVETGCHYFSELVFPSTVHAGIRVDKLGTSSVTYGIGLFAGEAPDCAAMGKFVHVHVDRRTRRPTPIPDNVRVRLADLKAHDT</sequence>
<proteinExistence type="inferred from homology"/>
<dbReference type="AlphaFoldDB" id="A0A916TMQ5"/>
<accession>A0A916TMQ5</accession>
<dbReference type="PANTHER" id="PTHR31793">
    <property type="entry name" value="4-HYDROXYBENZOYL-COA THIOESTERASE FAMILY MEMBER"/>
    <property type="match status" value="1"/>
</dbReference>